<organism evidence="7 8">
    <name type="scientific">Fervidobacterium changbaicum</name>
    <dbReference type="NCBI Taxonomy" id="310769"/>
    <lineage>
        <taxon>Bacteria</taxon>
        <taxon>Thermotogati</taxon>
        <taxon>Thermotogota</taxon>
        <taxon>Thermotogae</taxon>
        <taxon>Thermotogales</taxon>
        <taxon>Fervidobacteriaceae</taxon>
        <taxon>Fervidobacterium</taxon>
    </lineage>
</organism>
<dbReference type="InterPro" id="IPR002797">
    <property type="entry name" value="Polysacc_synth"/>
</dbReference>
<dbReference type="EMBL" id="CP026721">
    <property type="protein sequence ID" value="QAV33770.1"/>
    <property type="molecule type" value="Genomic_DNA"/>
</dbReference>
<dbReference type="InterPro" id="IPR050833">
    <property type="entry name" value="Poly_Biosynth_Transport"/>
</dbReference>
<feature type="transmembrane region" description="Helical" evidence="6">
    <location>
        <begin position="178"/>
        <end position="198"/>
    </location>
</feature>
<keyword evidence="2" id="KW-1003">Cell membrane</keyword>
<feature type="transmembrane region" description="Helical" evidence="6">
    <location>
        <begin position="252"/>
        <end position="276"/>
    </location>
</feature>
<keyword evidence="8" id="KW-1185">Reference proteome</keyword>
<reference evidence="7 8" key="1">
    <citation type="submission" date="2018-01" db="EMBL/GenBank/DDBJ databases">
        <title>The whole genome sequencing and assembly of Fervidobacterium changbaicum CBS-1 strain.</title>
        <authorList>
            <person name="Kim J.-Y."/>
            <person name="Park M.-K."/>
            <person name="Yi H."/>
            <person name="Bahn Y.-S."/>
            <person name="Kim J.F."/>
            <person name="Lee D.-W."/>
        </authorList>
    </citation>
    <scope>NUCLEOTIDE SEQUENCE [LARGE SCALE GENOMIC DNA]</scope>
    <source>
        <strain evidence="7 8">CBS-1</strain>
    </source>
</reference>
<gene>
    <name evidence="7" type="ORF">CBS1_08610</name>
</gene>
<dbReference type="PANTHER" id="PTHR30250">
    <property type="entry name" value="PST FAMILY PREDICTED COLANIC ACID TRANSPORTER"/>
    <property type="match status" value="1"/>
</dbReference>
<sequence length="478" mass="54376">MEPLSIKRKFLGKYLSFSVGTWINAVISFFSVPLVSWLIEPSEYGKANMFLMMYSMVLSIVVFGTPNALMRFYHKIEDKGRLLWSCLIVPIMLSTLFAILALIFKKQVNLFLVGQESTSTYLLLIASVFFGVLQTFNQTLIRIQGKGFVYSSLQIVNSVSNVAFVLTCAFFFRRDFYAILYAQMLSTLITTGIGFSFQHEDWIPVKIDKGILTEIIAYSYPFLLVGLLWWLLGWTDRIILRMYTGFAEIGLYSAAFKLMSITNLFTTGFSTFWYPFAYEQYEKNRENKYVLAKVFDYVSFVMFSLSLIIISAKSLLFLLFEKSYRESAFVIPFLLLNPILTMMAIVADRGIDFLKKTYWFIVSDGAALAFNLVGNLLLIPILGAKGAALSTGLSYVIVFTIESTVSEKLYPVKYKLKRAYFSTVVFSLVAAINTFIERVGIGILSSLVGLVVVILLYKDVFKEVLGDLLKIWTFVTRQ</sequence>
<evidence type="ECO:0000256" key="3">
    <source>
        <dbReference type="ARBA" id="ARBA00022692"/>
    </source>
</evidence>
<dbReference type="Pfam" id="PF01943">
    <property type="entry name" value="Polysacc_synt"/>
    <property type="match status" value="1"/>
</dbReference>
<evidence type="ECO:0000313" key="7">
    <source>
        <dbReference type="EMBL" id="QAV33770.1"/>
    </source>
</evidence>
<dbReference type="Proteomes" id="UP000288947">
    <property type="component" value="Chromosome"/>
</dbReference>
<feature type="transmembrane region" description="Helical" evidence="6">
    <location>
        <begin position="418"/>
        <end position="436"/>
    </location>
</feature>
<keyword evidence="3 6" id="KW-0812">Transmembrane</keyword>
<feature type="transmembrane region" description="Helical" evidence="6">
    <location>
        <begin position="82"/>
        <end position="104"/>
    </location>
</feature>
<feature type="transmembrane region" description="Helical" evidence="6">
    <location>
        <begin position="442"/>
        <end position="461"/>
    </location>
</feature>
<keyword evidence="5 6" id="KW-0472">Membrane</keyword>
<feature type="transmembrane region" description="Helical" evidence="6">
    <location>
        <begin position="51"/>
        <end position="70"/>
    </location>
</feature>
<feature type="transmembrane region" description="Helical" evidence="6">
    <location>
        <begin position="387"/>
        <end position="406"/>
    </location>
</feature>
<comment type="subcellular location">
    <subcellularLocation>
        <location evidence="1">Cell membrane</location>
        <topology evidence="1">Multi-pass membrane protein</topology>
    </subcellularLocation>
</comment>
<evidence type="ECO:0000256" key="6">
    <source>
        <dbReference type="SAM" id="Phobius"/>
    </source>
</evidence>
<feature type="transmembrane region" description="Helical" evidence="6">
    <location>
        <begin position="21"/>
        <end position="39"/>
    </location>
</feature>
<proteinExistence type="predicted"/>
<evidence type="ECO:0000256" key="1">
    <source>
        <dbReference type="ARBA" id="ARBA00004651"/>
    </source>
</evidence>
<evidence type="ECO:0000256" key="2">
    <source>
        <dbReference type="ARBA" id="ARBA00022475"/>
    </source>
</evidence>
<feature type="transmembrane region" description="Helical" evidence="6">
    <location>
        <begin position="297"/>
        <end position="320"/>
    </location>
</feature>
<name>A0ABX5QTJ7_9BACT</name>
<feature type="transmembrane region" description="Helical" evidence="6">
    <location>
        <begin position="119"/>
        <end position="136"/>
    </location>
</feature>
<keyword evidence="4 6" id="KW-1133">Transmembrane helix</keyword>
<evidence type="ECO:0000256" key="4">
    <source>
        <dbReference type="ARBA" id="ARBA00022989"/>
    </source>
</evidence>
<protein>
    <submittedName>
        <fullName evidence="7">Lipopolysaccharide biosynthesis protein</fullName>
    </submittedName>
</protein>
<evidence type="ECO:0000256" key="5">
    <source>
        <dbReference type="ARBA" id="ARBA00023136"/>
    </source>
</evidence>
<dbReference type="PANTHER" id="PTHR30250:SF11">
    <property type="entry name" value="O-ANTIGEN TRANSPORTER-RELATED"/>
    <property type="match status" value="1"/>
</dbReference>
<dbReference type="RefSeq" id="WP_090222476.1">
    <property type="nucleotide sequence ID" value="NZ_CP026721.1"/>
</dbReference>
<accession>A0ABX5QTJ7</accession>
<feature type="transmembrane region" description="Helical" evidence="6">
    <location>
        <begin position="326"/>
        <end position="346"/>
    </location>
</feature>
<feature type="transmembrane region" description="Helical" evidence="6">
    <location>
        <begin position="210"/>
        <end position="232"/>
    </location>
</feature>
<evidence type="ECO:0000313" key="8">
    <source>
        <dbReference type="Proteomes" id="UP000288947"/>
    </source>
</evidence>